<comment type="caution">
    <text evidence="1">The sequence shown here is derived from an EMBL/GenBank/DDBJ whole genome shotgun (WGS) entry which is preliminary data.</text>
</comment>
<dbReference type="EMBL" id="CAXDID020000051">
    <property type="protein sequence ID" value="CAL6005535.1"/>
    <property type="molecule type" value="Genomic_DNA"/>
</dbReference>
<organism evidence="1 2">
    <name type="scientific">Hexamita inflata</name>
    <dbReference type="NCBI Taxonomy" id="28002"/>
    <lineage>
        <taxon>Eukaryota</taxon>
        <taxon>Metamonada</taxon>
        <taxon>Diplomonadida</taxon>
        <taxon>Hexamitidae</taxon>
        <taxon>Hexamitinae</taxon>
        <taxon>Hexamita</taxon>
    </lineage>
</organism>
<accession>A0ABP1HZ45</accession>
<proteinExistence type="predicted"/>
<gene>
    <name evidence="1" type="ORF">HINF_LOCUS19461</name>
</gene>
<protein>
    <submittedName>
        <fullName evidence="1">Hypothetical_protein</fullName>
    </submittedName>
</protein>
<reference evidence="1 2" key="1">
    <citation type="submission" date="2024-07" db="EMBL/GenBank/DDBJ databases">
        <authorList>
            <person name="Akdeniz Z."/>
        </authorList>
    </citation>
    <scope>NUCLEOTIDE SEQUENCE [LARGE SCALE GENOMIC DNA]</scope>
</reference>
<evidence type="ECO:0000313" key="1">
    <source>
        <dbReference type="EMBL" id="CAL6005535.1"/>
    </source>
</evidence>
<dbReference type="Proteomes" id="UP001642409">
    <property type="component" value="Unassembled WGS sequence"/>
</dbReference>
<keyword evidence="2" id="KW-1185">Reference proteome</keyword>
<evidence type="ECO:0000313" key="2">
    <source>
        <dbReference type="Proteomes" id="UP001642409"/>
    </source>
</evidence>
<sequence length="120" mass="14102">MQYSPSSKVLLKNARLLQSKLAVKSYNVLSPQFKLNTEKKIDAQPFDSPKLNIPLYKKYQNLQYTAKKTHLVCDFRTYQQAKPVQSYLETDETDLESVNNSESYNMQQLNDEWINQFEDL</sequence>
<name>A0ABP1HZ45_9EUKA</name>